<feature type="transmembrane region" description="Helical" evidence="1">
    <location>
        <begin position="33"/>
        <end position="54"/>
    </location>
</feature>
<name>A0ABR3ML39_9TELE</name>
<accession>A0ABR3ML39</accession>
<organism evidence="2 3">
    <name type="scientific">Cirrhinus molitorella</name>
    <name type="common">mud carp</name>
    <dbReference type="NCBI Taxonomy" id="172907"/>
    <lineage>
        <taxon>Eukaryota</taxon>
        <taxon>Metazoa</taxon>
        <taxon>Chordata</taxon>
        <taxon>Craniata</taxon>
        <taxon>Vertebrata</taxon>
        <taxon>Euteleostomi</taxon>
        <taxon>Actinopterygii</taxon>
        <taxon>Neopterygii</taxon>
        <taxon>Teleostei</taxon>
        <taxon>Ostariophysi</taxon>
        <taxon>Cypriniformes</taxon>
        <taxon>Cyprinidae</taxon>
        <taxon>Labeoninae</taxon>
        <taxon>Labeonini</taxon>
        <taxon>Cirrhinus</taxon>
    </lineage>
</organism>
<keyword evidence="1" id="KW-1133">Transmembrane helix</keyword>
<comment type="caution">
    <text evidence="2">The sequence shown here is derived from an EMBL/GenBank/DDBJ whole genome shotgun (WGS) entry which is preliminary data.</text>
</comment>
<sequence>MISDVSSSTSFMDAACPSRLGISTLPSSRTFPAWSFLSAVTIAAFGMGWVMLGLSRICNRLRMCLFTASSKSTSTRVAPSVWLSPQDAQLGLMLEVSVSGAGVQRMETRMDTKQSTSNTKLFIFWDNKRLFPSGYETGLMEMKAAKFVSASFHLKKVT</sequence>
<evidence type="ECO:0000256" key="1">
    <source>
        <dbReference type="SAM" id="Phobius"/>
    </source>
</evidence>
<proteinExistence type="predicted"/>
<keyword evidence="1" id="KW-0472">Membrane</keyword>
<evidence type="ECO:0000313" key="3">
    <source>
        <dbReference type="Proteomes" id="UP001558613"/>
    </source>
</evidence>
<protein>
    <submittedName>
        <fullName evidence="2">Uncharacterized protein</fullName>
    </submittedName>
</protein>
<evidence type="ECO:0000313" key="2">
    <source>
        <dbReference type="EMBL" id="KAL1265349.1"/>
    </source>
</evidence>
<gene>
    <name evidence="2" type="ORF">QQF64_003376</name>
</gene>
<keyword evidence="1" id="KW-0812">Transmembrane</keyword>
<dbReference type="EMBL" id="JAYMGO010000011">
    <property type="protein sequence ID" value="KAL1265349.1"/>
    <property type="molecule type" value="Genomic_DNA"/>
</dbReference>
<dbReference type="Proteomes" id="UP001558613">
    <property type="component" value="Unassembled WGS sequence"/>
</dbReference>
<keyword evidence="3" id="KW-1185">Reference proteome</keyword>
<reference evidence="2 3" key="1">
    <citation type="submission" date="2023-09" db="EMBL/GenBank/DDBJ databases">
        <authorList>
            <person name="Wang M."/>
        </authorList>
    </citation>
    <scope>NUCLEOTIDE SEQUENCE [LARGE SCALE GENOMIC DNA]</scope>
    <source>
        <strain evidence="2">GT-2023</strain>
        <tissue evidence="2">Liver</tissue>
    </source>
</reference>